<dbReference type="RefSeq" id="WP_183670396.1">
    <property type="nucleotide sequence ID" value="NZ_BMPB01000001.1"/>
</dbReference>
<dbReference type="SUPFAM" id="SSF48452">
    <property type="entry name" value="TPR-like"/>
    <property type="match status" value="1"/>
</dbReference>
<organism evidence="8 9">
    <name type="scientific">Parabacteroides faecis</name>
    <dbReference type="NCBI Taxonomy" id="1217282"/>
    <lineage>
        <taxon>Bacteria</taxon>
        <taxon>Pseudomonadati</taxon>
        <taxon>Bacteroidota</taxon>
        <taxon>Bacteroidia</taxon>
        <taxon>Bacteroidales</taxon>
        <taxon>Tannerellaceae</taxon>
        <taxon>Parabacteroides</taxon>
    </lineage>
</organism>
<evidence type="ECO:0000256" key="5">
    <source>
        <dbReference type="ARBA" id="ARBA00023237"/>
    </source>
</evidence>
<comment type="subcellular location">
    <subcellularLocation>
        <location evidence="1">Cell outer membrane</location>
    </subcellularLocation>
</comment>
<evidence type="ECO:0000313" key="9">
    <source>
        <dbReference type="Proteomes" id="UP000533637"/>
    </source>
</evidence>
<dbReference type="EMBL" id="JACHOC010000003">
    <property type="protein sequence ID" value="MBB4622051.1"/>
    <property type="molecule type" value="Genomic_DNA"/>
</dbReference>
<dbReference type="InterPro" id="IPR012944">
    <property type="entry name" value="SusD_RagB_dom"/>
</dbReference>
<dbReference type="Proteomes" id="UP000533637">
    <property type="component" value="Unassembled WGS sequence"/>
</dbReference>
<proteinExistence type="inferred from homology"/>
<comment type="similarity">
    <text evidence="2">Belongs to the SusD family.</text>
</comment>
<dbReference type="Pfam" id="PF07980">
    <property type="entry name" value="SusD_RagB"/>
    <property type="match status" value="1"/>
</dbReference>
<sequence length="554" mass="63725">MKKYKILLGGLISATLLFSGCQDIDLLPKDNLPDELYWKTPEDFMKEANWLYSRTESFDTKDTDSDIGYEMSENTTSNGTLIAPNSDTDWSDRFEDLRHCNIIIEKAALYEGNQAEIERYVAEARFFRAYTHWRLMKKFNDVPILTKVLDVESSELYGSRNTQEEVENFILSELDAVWQSLPLQSELTSEEKGRVTQGAALALKARVALFAGTWAKYQQHRSDYQQLLQQAIDAAQKVVDSKEYALYEGSGDESYRYLFIDAGDDSPEGILDSRYYEDIRYHGTAHSVYWGWRGTPTKKLADMYRCKSTGLPIENADSEFKGYATIESEYENRDPRMKQTFLMPKTIYWSPQIGTDSCTASFTVRPETRTGYKLYKFMAETSNPSDKDAFDYHIIRYPEVLLILAEATFEKEGAISDELLNKTINVIRSRKGVEMPPLTNAFVTSNGLDMQTEIRCERTIELAFEGFRRDDLRRWKTAEKELTEALRGIKLKGSEYENLNVLNDGNPGLTDKDGFLIVEPAENRHFETPKHYYYSLPLDELFLNPNLAPNNPGW</sequence>
<dbReference type="InterPro" id="IPR033985">
    <property type="entry name" value="SusD-like_N"/>
</dbReference>
<keyword evidence="9" id="KW-1185">Reference proteome</keyword>
<dbReference type="PROSITE" id="PS51257">
    <property type="entry name" value="PROKAR_LIPOPROTEIN"/>
    <property type="match status" value="1"/>
</dbReference>
<feature type="domain" description="RagB/SusD" evidence="6">
    <location>
        <begin position="284"/>
        <end position="554"/>
    </location>
</feature>
<dbReference type="Pfam" id="PF14322">
    <property type="entry name" value="SusD-like_3"/>
    <property type="match status" value="1"/>
</dbReference>
<name>A0ABR6KKM0_9BACT</name>
<evidence type="ECO:0000259" key="6">
    <source>
        <dbReference type="Pfam" id="PF07980"/>
    </source>
</evidence>
<reference evidence="8 9" key="1">
    <citation type="submission" date="2020-08" db="EMBL/GenBank/DDBJ databases">
        <title>Genomic Encyclopedia of Type Strains, Phase IV (KMG-IV): sequencing the most valuable type-strain genomes for metagenomic binning, comparative biology and taxonomic classification.</title>
        <authorList>
            <person name="Goeker M."/>
        </authorList>
    </citation>
    <scope>NUCLEOTIDE SEQUENCE [LARGE SCALE GENOMIC DNA]</scope>
    <source>
        <strain evidence="8 9">DSM 102983</strain>
    </source>
</reference>
<evidence type="ECO:0000256" key="3">
    <source>
        <dbReference type="ARBA" id="ARBA00022729"/>
    </source>
</evidence>
<gene>
    <name evidence="8" type="ORF">GGQ57_001948</name>
</gene>
<evidence type="ECO:0000313" key="8">
    <source>
        <dbReference type="EMBL" id="MBB4622051.1"/>
    </source>
</evidence>
<accession>A0ABR6KKM0</accession>
<dbReference type="InterPro" id="IPR011990">
    <property type="entry name" value="TPR-like_helical_dom_sf"/>
</dbReference>
<evidence type="ECO:0000259" key="7">
    <source>
        <dbReference type="Pfam" id="PF14322"/>
    </source>
</evidence>
<keyword evidence="4" id="KW-0472">Membrane</keyword>
<dbReference type="Gene3D" id="1.25.40.390">
    <property type="match status" value="1"/>
</dbReference>
<keyword evidence="3" id="KW-0732">Signal</keyword>
<evidence type="ECO:0000256" key="2">
    <source>
        <dbReference type="ARBA" id="ARBA00006275"/>
    </source>
</evidence>
<keyword evidence="8" id="KW-0378">Hydrolase</keyword>
<feature type="domain" description="SusD-like N-terminal" evidence="7">
    <location>
        <begin position="71"/>
        <end position="209"/>
    </location>
</feature>
<evidence type="ECO:0000256" key="4">
    <source>
        <dbReference type="ARBA" id="ARBA00023136"/>
    </source>
</evidence>
<keyword evidence="5" id="KW-0998">Cell outer membrane</keyword>
<dbReference type="GO" id="GO:0016787">
    <property type="term" value="F:hydrolase activity"/>
    <property type="evidence" value="ECO:0007669"/>
    <property type="project" value="UniProtKB-KW"/>
</dbReference>
<protein>
    <submittedName>
        <fullName evidence="8">Metal-dependent hydrolase</fullName>
    </submittedName>
</protein>
<comment type="caution">
    <text evidence="8">The sequence shown here is derived from an EMBL/GenBank/DDBJ whole genome shotgun (WGS) entry which is preliminary data.</text>
</comment>
<evidence type="ECO:0000256" key="1">
    <source>
        <dbReference type="ARBA" id="ARBA00004442"/>
    </source>
</evidence>